<dbReference type="Proteomes" id="UP000886476">
    <property type="component" value="Unassembled WGS sequence"/>
</dbReference>
<gene>
    <name evidence="3" type="ORF">HL667_19895</name>
</gene>
<name>A0ABX2CHS4_9BRAD</name>
<proteinExistence type="predicted"/>
<evidence type="ECO:0000256" key="1">
    <source>
        <dbReference type="SAM" id="SignalP"/>
    </source>
</evidence>
<reference evidence="3" key="1">
    <citation type="submission" date="2020-05" db="EMBL/GenBank/DDBJ databases">
        <title>Nod-independent and nitrogen-fixing Bradyrhizobium aeschynomene sp. nov. isolated from nodules of Aeschynomene indica.</title>
        <authorList>
            <person name="Zhang Z."/>
        </authorList>
    </citation>
    <scope>NUCLEOTIDE SEQUENCE</scope>
    <source>
        <strain evidence="3">83012</strain>
    </source>
</reference>
<comment type="caution">
    <text evidence="3">The sequence shown here is derived from an EMBL/GenBank/DDBJ whole genome shotgun (WGS) entry which is preliminary data.</text>
</comment>
<evidence type="ECO:0000313" key="3">
    <source>
        <dbReference type="EMBL" id="NPU67275.1"/>
    </source>
</evidence>
<dbReference type="InterPro" id="IPR009045">
    <property type="entry name" value="Zn_M74/Hedgehog-like"/>
</dbReference>
<evidence type="ECO:0000259" key="2">
    <source>
        <dbReference type="Pfam" id="PF13539"/>
    </source>
</evidence>
<dbReference type="InterPro" id="IPR039561">
    <property type="entry name" value="Peptidase_M15C"/>
</dbReference>
<dbReference type="EMBL" id="JABFDN010000006">
    <property type="protein sequence ID" value="NPU67275.1"/>
    <property type="molecule type" value="Genomic_DNA"/>
</dbReference>
<sequence length="263" mass="29555">MIGRTACWLAPVCVGLPLLTAPVARAETAADLLDRLVQAYPQALAGHDGDAIIWRDGTRMPAGKLDPQRSFDDRLRNATILDQLSQPYPRGQPSTPAVNADPGRFRNEALFKKMYGDCSTGGVTRNLVTITWLPKSWGKSVSVTRINGVAERLKRVSAEIDELDPKIRRAAFPIAGVLSCRPVADTGRMSMHGYAAAIDLNLDYSDYWLWSAKKSSPIPYKNRFPQQIVDIFERHGFIWGGRWYHYDTMHFEYRPELLPPQAR</sequence>
<feature type="domain" description="Peptidase M15C" evidence="2">
    <location>
        <begin position="185"/>
        <end position="253"/>
    </location>
</feature>
<keyword evidence="1" id="KW-0732">Signal</keyword>
<feature type="signal peptide" evidence="1">
    <location>
        <begin position="1"/>
        <end position="26"/>
    </location>
</feature>
<dbReference type="Pfam" id="PF13539">
    <property type="entry name" value="Peptidase_M15_4"/>
    <property type="match status" value="1"/>
</dbReference>
<accession>A0ABX2CHS4</accession>
<dbReference type="SUPFAM" id="SSF55166">
    <property type="entry name" value="Hedgehog/DD-peptidase"/>
    <property type="match status" value="1"/>
</dbReference>
<dbReference type="RefSeq" id="WP_172112367.1">
    <property type="nucleotide sequence ID" value="NZ_JABFDN010000006.1"/>
</dbReference>
<evidence type="ECO:0000313" key="4">
    <source>
        <dbReference type="Proteomes" id="UP000886476"/>
    </source>
</evidence>
<dbReference type="Gene3D" id="3.30.1380.10">
    <property type="match status" value="1"/>
</dbReference>
<feature type="chain" id="PRO_5047544455" evidence="1">
    <location>
        <begin position="27"/>
        <end position="263"/>
    </location>
</feature>
<organism evidence="3 4">
    <name type="scientific">Bradyrhizobium aeschynomenes</name>
    <dbReference type="NCBI Taxonomy" id="2734909"/>
    <lineage>
        <taxon>Bacteria</taxon>
        <taxon>Pseudomonadati</taxon>
        <taxon>Pseudomonadota</taxon>
        <taxon>Alphaproteobacteria</taxon>
        <taxon>Hyphomicrobiales</taxon>
        <taxon>Nitrobacteraceae</taxon>
        <taxon>Bradyrhizobium</taxon>
    </lineage>
</organism>
<keyword evidence="4" id="KW-1185">Reference proteome</keyword>
<protein>
    <submittedName>
        <fullName evidence="3">M15 family metallopeptidase</fullName>
    </submittedName>
</protein>